<protein>
    <submittedName>
        <fullName evidence="2">Uncharacterized protein</fullName>
    </submittedName>
</protein>
<dbReference type="Proteomes" id="UP000054565">
    <property type="component" value="Unassembled WGS sequence"/>
</dbReference>
<evidence type="ECO:0000313" key="2">
    <source>
        <dbReference type="EMBL" id="KMP00086.1"/>
    </source>
</evidence>
<feature type="region of interest" description="Disordered" evidence="1">
    <location>
        <begin position="26"/>
        <end position="72"/>
    </location>
</feature>
<gene>
    <name evidence="2" type="ORF">CIRG_00228</name>
</gene>
<name>A0A0J6XVA7_COCIT</name>
<evidence type="ECO:0000313" key="3">
    <source>
        <dbReference type="Proteomes" id="UP000054565"/>
    </source>
</evidence>
<evidence type="ECO:0000256" key="1">
    <source>
        <dbReference type="SAM" id="MobiDB-lite"/>
    </source>
</evidence>
<proteinExistence type="predicted"/>
<dbReference type="EMBL" id="DS028093">
    <property type="protein sequence ID" value="KMP00086.1"/>
    <property type="molecule type" value="Genomic_DNA"/>
</dbReference>
<feature type="compositionally biased region" description="Polar residues" evidence="1">
    <location>
        <begin position="40"/>
        <end position="58"/>
    </location>
</feature>
<dbReference type="AlphaFoldDB" id="A0A0J6XVA7"/>
<organism evidence="2 3">
    <name type="scientific">Coccidioides immitis RMSCC 2394</name>
    <dbReference type="NCBI Taxonomy" id="404692"/>
    <lineage>
        <taxon>Eukaryota</taxon>
        <taxon>Fungi</taxon>
        <taxon>Dikarya</taxon>
        <taxon>Ascomycota</taxon>
        <taxon>Pezizomycotina</taxon>
        <taxon>Eurotiomycetes</taxon>
        <taxon>Eurotiomycetidae</taxon>
        <taxon>Onygenales</taxon>
        <taxon>Onygenaceae</taxon>
        <taxon>Coccidioides</taxon>
    </lineage>
</organism>
<sequence length="105" mass="11447">MPDQEAQQARRSLACVGLVFETRLGPMRPCGRGKRRQGNKSEVSATGESSKGAQTVIKTKSEPEQGEDNPSRLLEVKDQNCAICDQTTCDQFLSFKLKTKAVSAS</sequence>
<accession>A0A0J6XVA7</accession>
<reference evidence="3" key="1">
    <citation type="journal article" date="2010" name="Genome Res.">
        <title>Population genomic sequencing of Coccidioides fungi reveals recent hybridization and transposon control.</title>
        <authorList>
            <person name="Neafsey D.E."/>
            <person name="Barker B.M."/>
            <person name="Sharpton T.J."/>
            <person name="Stajich J.E."/>
            <person name="Park D.J."/>
            <person name="Whiston E."/>
            <person name="Hung C.-Y."/>
            <person name="McMahan C."/>
            <person name="White J."/>
            <person name="Sykes S."/>
            <person name="Heiman D."/>
            <person name="Young S."/>
            <person name="Zeng Q."/>
            <person name="Abouelleil A."/>
            <person name="Aftuck L."/>
            <person name="Bessette D."/>
            <person name="Brown A."/>
            <person name="FitzGerald M."/>
            <person name="Lui A."/>
            <person name="Macdonald J.P."/>
            <person name="Priest M."/>
            <person name="Orbach M.J."/>
            <person name="Galgiani J.N."/>
            <person name="Kirkland T.N."/>
            <person name="Cole G.T."/>
            <person name="Birren B.W."/>
            <person name="Henn M.R."/>
            <person name="Taylor J.W."/>
            <person name="Rounsley S.D."/>
        </authorList>
    </citation>
    <scope>NUCLEOTIDE SEQUENCE [LARGE SCALE GENOMIC DNA]</scope>
    <source>
        <strain evidence="3">RMSCC 2394</strain>
    </source>
</reference>